<gene>
    <name evidence="6" type="ORF">BGL_2c04380</name>
</gene>
<dbReference type="EMBL" id="CP002581">
    <property type="protein sequence ID" value="AJK48527.1"/>
    <property type="molecule type" value="Genomic_DNA"/>
</dbReference>
<evidence type="ECO:0000259" key="4">
    <source>
        <dbReference type="Pfam" id="PF07804"/>
    </source>
</evidence>
<evidence type="ECO:0000256" key="3">
    <source>
        <dbReference type="ARBA" id="ARBA00022777"/>
    </source>
</evidence>
<keyword evidence="7" id="KW-1185">Reference proteome</keyword>
<dbReference type="RefSeq" id="WP_042627153.1">
    <property type="nucleotide sequence ID" value="NZ_CP002581.1"/>
</dbReference>
<feature type="domain" description="HipA-like C-terminal" evidence="4">
    <location>
        <begin position="157"/>
        <end position="408"/>
    </location>
</feature>
<organism evidence="6 7">
    <name type="scientific">Burkholderia plantarii</name>
    <dbReference type="NCBI Taxonomy" id="41899"/>
    <lineage>
        <taxon>Bacteria</taxon>
        <taxon>Pseudomonadati</taxon>
        <taxon>Pseudomonadota</taxon>
        <taxon>Betaproteobacteria</taxon>
        <taxon>Burkholderiales</taxon>
        <taxon>Burkholderiaceae</taxon>
        <taxon>Burkholderia</taxon>
    </lineage>
</organism>
<evidence type="ECO:0000313" key="7">
    <source>
        <dbReference type="Proteomes" id="UP000031838"/>
    </source>
</evidence>
<dbReference type="Proteomes" id="UP000031838">
    <property type="component" value="Chromosome 2"/>
</dbReference>
<evidence type="ECO:0000313" key="6">
    <source>
        <dbReference type="EMBL" id="AJK48527.1"/>
    </source>
</evidence>
<dbReference type="HOGENOM" id="CLU_030167_2_1_4"/>
<dbReference type="InterPro" id="IPR017508">
    <property type="entry name" value="HipA_N1"/>
</dbReference>
<protein>
    <submittedName>
        <fullName evidence="6">Putative HipA domain-containing protein</fullName>
    </submittedName>
</protein>
<dbReference type="CDD" id="cd17808">
    <property type="entry name" value="HipA_Ec_like"/>
    <property type="match status" value="1"/>
</dbReference>
<evidence type="ECO:0000256" key="2">
    <source>
        <dbReference type="ARBA" id="ARBA00022679"/>
    </source>
</evidence>
<name>A0A0B6RT63_BURPL</name>
<reference evidence="7" key="1">
    <citation type="submission" date="2011-03" db="EMBL/GenBank/DDBJ databases">
        <authorList>
            <person name="Voget S."/>
            <person name="Streit W.R."/>
            <person name="Jaeger K.E."/>
            <person name="Daniel R."/>
        </authorList>
    </citation>
    <scope>NUCLEOTIDE SEQUENCE [LARGE SCALE GENOMIC DNA]</scope>
    <source>
        <strain evidence="7">PG1</strain>
    </source>
</reference>
<evidence type="ECO:0000259" key="5">
    <source>
        <dbReference type="Pfam" id="PF13657"/>
    </source>
</evidence>
<dbReference type="NCBIfam" id="TIGR03071">
    <property type="entry name" value="couple_hipA"/>
    <property type="match status" value="1"/>
</dbReference>
<dbReference type="GO" id="GO:0004674">
    <property type="term" value="F:protein serine/threonine kinase activity"/>
    <property type="evidence" value="ECO:0007669"/>
    <property type="project" value="TreeGrafter"/>
</dbReference>
<comment type="similarity">
    <text evidence="1">Belongs to the HipA Ser/Thr kinase family.</text>
</comment>
<evidence type="ECO:0000256" key="1">
    <source>
        <dbReference type="ARBA" id="ARBA00010164"/>
    </source>
</evidence>
<dbReference type="InterPro" id="IPR012893">
    <property type="entry name" value="HipA-like_C"/>
</dbReference>
<feature type="domain" description="HipA N-terminal subdomain 1" evidence="5">
    <location>
        <begin position="11"/>
        <end position="110"/>
    </location>
</feature>
<dbReference type="Pfam" id="PF13657">
    <property type="entry name" value="Couple_hipA"/>
    <property type="match status" value="1"/>
</dbReference>
<sequence length="444" mass="48580">MPRTSHATRLALWMNGIEVGYWERIQGVDRLAYAPGWLDHPQRRPLSLSLPFRPGNLPYQGAAVANYFDNLLPDSDAIRRRLAQRHAARDTTPFALLEAVGRDCVGALQLLPEGHAPAGLKRIAGTPLDEAAIAQWLRALPLVAGTGRDSASHDLRLSIAGAQEKTALLWHDGQWLRPEGSTPTTHILKLPLGLVAGLGADLRTSVENEWLCALLVAAYGLPVAPCGIGRFEDQKALVVERFDRRPSADGNWLVRLPQEDLCQATGTSGLNKYEADGGPGIDAVMDLLAGSIDAALDRRHFFTTQLVFWLLAAADGHGKNFSIAHLPEARYRATPLYDVLSFHPILGRRAGQIAPQRLRMAMAVRGTHKHYGWQEIRTRHWIAQGRRCGLGEQTVRALIGELVAATPRVIDEVAALLPADFPADLADAIFTGLRTQARQMETGL</sequence>
<accession>A0A0B6RT63</accession>
<dbReference type="AlphaFoldDB" id="A0A0B6RT63"/>
<dbReference type="InterPro" id="IPR052028">
    <property type="entry name" value="HipA_Ser/Thr_kinase"/>
</dbReference>
<reference evidence="6 7" key="2">
    <citation type="journal article" date="2016" name="Appl. Microbiol. Biotechnol.">
        <title>Mutations improving production and secretion of extracellular lipase by Burkholderia glumae PG1.</title>
        <authorList>
            <person name="Knapp A."/>
            <person name="Voget S."/>
            <person name="Gao R."/>
            <person name="Zaburannyi N."/>
            <person name="Krysciak D."/>
            <person name="Breuer M."/>
            <person name="Hauer B."/>
            <person name="Streit W.R."/>
            <person name="Muller R."/>
            <person name="Daniel R."/>
            <person name="Jaeger K.E."/>
        </authorList>
    </citation>
    <scope>NUCLEOTIDE SEQUENCE [LARGE SCALE GENOMIC DNA]</scope>
    <source>
        <strain evidence="6 7">PG1</strain>
    </source>
</reference>
<dbReference type="KEGG" id="bgp:BGL_2c04380"/>
<proteinExistence type="inferred from homology"/>
<dbReference type="PANTHER" id="PTHR37419">
    <property type="entry name" value="SERINE/THREONINE-PROTEIN KINASE TOXIN HIPA"/>
    <property type="match status" value="1"/>
</dbReference>
<dbReference type="PANTHER" id="PTHR37419:SF1">
    <property type="entry name" value="SERINE_THREONINE-PROTEIN KINASE TOXIN HIPA"/>
    <property type="match status" value="1"/>
</dbReference>
<keyword evidence="2" id="KW-0808">Transferase</keyword>
<dbReference type="GO" id="GO:0005829">
    <property type="term" value="C:cytosol"/>
    <property type="evidence" value="ECO:0007669"/>
    <property type="project" value="TreeGrafter"/>
</dbReference>
<dbReference type="Pfam" id="PF07804">
    <property type="entry name" value="HipA_C"/>
    <property type="match status" value="1"/>
</dbReference>
<keyword evidence="3" id="KW-0418">Kinase</keyword>